<accession>A0AA38PJK4</accession>
<keyword evidence="1" id="KW-0732">Signal</keyword>
<dbReference type="Proteomes" id="UP001163846">
    <property type="component" value="Unassembled WGS sequence"/>
</dbReference>
<dbReference type="AlphaFoldDB" id="A0AA38PJK4"/>
<protein>
    <submittedName>
        <fullName evidence="2">Uncharacterized protein</fullName>
    </submittedName>
</protein>
<evidence type="ECO:0000313" key="2">
    <source>
        <dbReference type="EMBL" id="KAJ3843838.1"/>
    </source>
</evidence>
<gene>
    <name evidence="2" type="ORF">F5878DRAFT_220163</name>
</gene>
<keyword evidence="3" id="KW-1185">Reference proteome</keyword>
<proteinExistence type="predicted"/>
<organism evidence="2 3">
    <name type="scientific">Lentinula raphanica</name>
    <dbReference type="NCBI Taxonomy" id="153919"/>
    <lineage>
        <taxon>Eukaryota</taxon>
        <taxon>Fungi</taxon>
        <taxon>Dikarya</taxon>
        <taxon>Basidiomycota</taxon>
        <taxon>Agaricomycotina</taxon>
        <taxon>Agaricomycetes</taxon>
        <taxon>Agaricomycetidae</taxon>
        <taxon>Agaricales</taxon>
        <taxon>Marasmiineae</taxon>
        <taxon>Omphalotaceae</taxon>
        <taxon>Lentinula</taxon>
    </lineage>
</organism>
<sequence length="164" mass="17962">MHIFLSIYLFLAVLPACTLAVPLDNQTKLIKRLRSSSPTPITHELHIAFEGSSNDNDYTLIRHCLLFAAYQLVDIAIRNGELEGTIVRESGYPSVDSFDNELQFRVYGGEVCGEESAGPGCVGSLKPVGESTLENRHGTVIVTVPRSQVHFLDPVFYSGGHSGR</sequence>
<dbReference type="EMBL" id="MU805966">
    <property type="protein sequence ID" value="KAJ3843838.1"/>
    <property type="molecule type" value="Genomic_DNA"/>
</dbReference>
<reference evidence="2" key="1">
    <citation type="submission" date="2022-08" db="EMBL/GenBank/DDBJ databases">
        <authorList>
            <consortium name="DOE Joint Genome Institute"/>
            <person name="Min B."/>
            <person name="Riley R."/>
            <person name="Sierra-Patev S."/>
            <person name="Naranjo-Ortiz M."/>
            <person name="Looney B."/>
            <person name="Konkel Z."/>
            <person name="Slot J.C."/>
            <person name="Sakamoto Y."/>
            <person name="Steenwyk J.L."/>
            <person name="Rokas A."/>
            <person name="Carro J."/>
            <person name="Camarero S."/>
            <person name="Ferreira P."/>
            <person name="Molpeceres G."/>
            <person name="Ruiz-Duenas F.J."/>
            <person name="Serrano A."/>
            <person name="Henrissat B."/>
            <person name="Drula E."/>
            <person name="Hughes K.W."/>
            <person name="Mata J.L."/>
            <person name="Ishikawa N.K."/>
            <person name="Vargas-Isla R."/>
            <person name="Ushijima S."/>
            <person name="Smith C.A."/>
            <person name="Ahrendt S."/>
            <person name="Andreopoulos W."/>
            <person name="He G."/>
            <person name="Labutti K."/>
            <person name="Lipzen A."/>
            <person name="Ng V."/>
            <person name="Sandor L."/>
            <person name="Barry K."/>
            <person name="Martinez A.T."/>
            <person name="Xiao Y."/>
            <person name="Gibbons J.G."/>
            <person name="Terashima K."/>
            <person name="Hibbett D.S."/>
            <person name="Grigoriev I.V."/>
        </authorList>
    </citation>
    <scope>NUCLEOTIDE SEQUENCE</scope>
    <source>
        <strain evidence="2">TFB9207</strain>
    </source>
</reference>
<feature type="chain" id="PRO_5041425733" evidence="1">
    <location>
        <begin position="21"/>
        <end position="164"/>
    </location>
</feature>
<feature type="signal peptide" evidence="1">
    <location>
        <begin position="1"/>
        <end position="20"/>
    </location>
</feature>
<name>A0AA38PJK4_9AGAR</name>
<comment type="caution">
    <text evidence="2">The sequence shown here is derived from an EMBL/GenBank/DDBJ whole genome shotgun (WGS) entry which is preliminary data.</text>
</comment>
<evidence type="ECO:0000256" key="1">
    <source>
        <dbReference type="SAM" id="SignalP"/>
    </source>
</evidence>
<evidence type="ECO:0000313" key="3">
    <source>
        <dbReference type="Proteomes" id="UP001163846"/>
    </source>
</evidence>